<dbReference type="Pfam" id="PF07171">
    <property type="entry name" value="MlrC_C"/>
    <property type="match status" value="1"/>
</dbReference>
<dbReference type="Pfam" id="PF07364">
    <property type="entry name" value="DUF1485"/>
    <property type="match status" value="1"/>
</dbReference>
<proteinExistence type="predicted"/>
<sequence length="498" mass="52086">MTPRPRVGVLGFFHESNTFAPTRVTATMVRDAELRGESLRHAHGGAGTVIAGYLDAADALDWDVLPLLYCELVPCGPLLPEARERVLSELIGAARAALADGGLDALLVCVHGAAVSTDSHDLDGEILEELRDAVGRDVLIAVTLDLHANVSDRMVDAVDVVVGYRTNPHVDARQRAMDATRIVAGCLDGAPRPVTLDVPVPATVSILAQGTNDEPMRSLMAAVERIAALDGVLDASLFEGFPWSDTSDVGMRVVLLTEPGFGDGPALAAGLAQRVWDERGGFLASAPTAAEALADLPADGTTLLLDVGDNVGGGGTGDNTALLAASIHAGVTSTLGVVLDPDAAAAAAATGVGNSLEVDLGAPALRVEATVLALSDGTYEDTGPTHVGHRYFDAGPSAALWLATGQTVVVCSRRVMPSSVRQLENLGLRIRDFRAVLAKGVHSPLAGYSSHVDAVVQVDTPGVTRNDLTRLSYRQRPRPLFPFDPFDAEPELQPRRIS</sequence>
<reference evidence="3 4" key="1">
    <citation type="journal article" date="2009" name="Stand. Genomic Sci.">
        <title>Complete genome sequence of Beutenbergia cavernae type strain (HKI 0122).</title>
        <authorList>
            <person name="Land M."/>
            <person name="Pukall R."/>
            <person name="Abt B."/>
            <person name="Goker M."/>
            <person name="Rohde M."/>
            <person name="Glavina Del Rio T."/>
            <person name="Tice H."/>
            <person name="Copeland A."/>
            <person name="Cheng J.F."/>
            <person name="Lucas S."/>
            <person name="Chen F."/>
            <person name="Nolan M."/>
            <person name="Bruce D."/>
            <person name="Goodwin L."/>
            <person name="Pitluck S."/>
            <person name="Ivanova N."/>
            <person name="Mavromatis K."/>
            <person name="Ovchinnikova G."/>
            <person name="Pati A."/>
            <person name="Chen A."/>
            <person name="Palaniappan K."/>
            <person name="Hauser L."/>
            <person name="Chang Y.J."/>
            <person name="Jefferies C.C."/>
            <person name="Saunders E."/>
            <person name="Brettin T."/>
            <person name="Detter J.C."/>
            <person name="Han C."/>
            <person name="Chain P."/>
            <person name="Bristow J."/>
            <person name="Eisen J.A."/>
            <person name="Markowitz V."/>
            <person name="Hugenholtz P."/>
            <person name="Kyrpides N.C."/>
            <person name="Klenk H.P."/>
            <person name="Lapidus A."/>
        </authorList>
    </citation>
    <scope>NUCLEOTIDE SEQUENCE [LARGE SCALE GENOMIC DNA]</scope>
    <source>
        <strain evidence="4">ATCC BAA-8 / DSM 12333 / NBRC 16432</strain>
    </source>
</reference>
<feature type="domain" description="Microcystin LR degradation protein MlrC N-terminal" evidence="2">
    <location>
        <begin position="6"/>
        <end position="295"/>
    </location>
</feature>
<evidence type="ECO:0000313" key="3">
    <source>
        <dbReference type="EMBL" id="ACQ79717.1"/>
    </source>
</evidence>
<dbReference type="InterPro" id="IPR010799">
    <property type="entry name" value="MlrC_C"/>
</dbReference>
<evidence type="ECO:0000259" key="1">
    <source>
        <dbReference type="Pfam" id="PF07171"/>
    </source>
</evidence>
<accession>C5C2N1</accession>
<evidence type="ECO:0000313" key="4">
    <source>
        <dbReference type="Proteomes" id="UP000007962"/>
    </source>
</evidence>
<dbReference type="HOGENOM" id="CLU_028172_1_0_11"/>
<protein>
    <submittedName>
        <fullName evidence="3">Microcystin LR degradation protein MlrC</fullName>
    </submittedName>
</protein>
<dbReference type="InterPro" id="IPR015995">
    <property type="entry name" value="MlrC_N"/>
</dbReference>
<dbReference type="AlphaFoldDB" id="C5C2N1"/>
<keyword evidence="4" id="KW-1185">Reference proteome</keyword>
<organism evidence="3 4">
    <name type="scientific">Beutenbergia cavernae (strain ATCC BAA-8 / DSM 12333 / CCUG 43141 / JCM 11478 / NBRC 16432 / NCIMB 13614 / HKI 0122)</name>
    <dbReference type="NCBI Taxonomy" id="471853"/>
    <lineage>
        <taxon>Bacteria</taxon>
        <taxon>Bacillati</taxon>
        <taxon>Actinomycetota</taxon>
        <taxon>Actinomycetes</taxon>
        <taxon>Micrococcales</taxon>
        <taxon>Beutenbergiaceae</taxon>
        <taxon>Beutenbergia</taxon>
    </lineage>
</organism>
<feature type="domain" description="Microcystin LR degradation protein MlrC C-terminal" evidence="1">
    <location>
        <begin position="304"/>
        <end position="474"/>
    </location>
</feature>
<dbReference type="OrthoDB" id="9815420at2"/>
<dbReference type="RefSeq" id="WP_015881957.1">
    <property type="nucleotide sequence ID" value="NC_012669.1"/>
</dbReference>
<dbReference type="STRING" id="471853.Bcav_1459"/>
<name>C5C2N1_BEUC1</name>
<dbReference type="eggNOG" id="COG5476">
    <property type="taxonomic scope" value="Bacteria"/>
</dbReference>
<dbReference type="Proteomes" id="UP000007962">
    <property type="component" value="Chromosome"/>
</dbReference>
<dbReference type="KEGG" id="bcv:Bcav_1459"/>
<gene>
    <name evidence="3" type="ordered locus">Bcav_1459</name>
</gene>
<dbReference type="EMBL" id="CP001618">
    <property type="protein sequence ID" value="ACQ79717.1"/>
    <property type="molecule type" value="Genomic_DNA"/>
</dbReference>
<evidence type="ECO:0000259" key="2">
    <source>
        <dbReference type="Pfam" id="PF07364"/>
    </source>
</evidence>